<dbReference type="EMBL" id="LGTQ01000009">
    <property type="protein sequence ID" value="KPM47861.1"/>
    <property type="molecule type" value="Genomic_DNA"/>
</dbReference>
<dbReference type="Proteomes" id="UP000050454">
    <property type="component" value="Unassembled WGS sequence"/>
</dbReference>
<protein>
    <submittedName>
        <fullName evidence="6">Metallo-beta-lactamase</fullName>
    </submittedName>
</protein>
<reference evidence="6 7" key="1">
    <citation type="submission" date="2015-07" db="EMBL/GenBank/DDBJ databases">
        <title>The draft genome sequence of Leadbetterella sp. JN14-9.</title>
        <authorList>
            <person name="Liu Y."/>
            <person name="Du J."/>
            <person name="Shao Z."/>
        </authorList>
    </citation>
    <scope>NUCLEOTIDE SEQUENCE [LARGE SCALE GENOMIC DNA]</scope>
    <source>
        <strain evidence="6 7">JN14-9</strain>
    </source>
</reference>
<keyword evidence="4" id="KW-0862">Zinc</keyword>
<keyword evidence="3" id="KW-0378">Hydrolase</keyword>
<dbReference type="PANTHER" id="PTHR46233">
    <property type="entry name" value="HYDROXYACYLGLUTATHIONE HYDROLASE GLOC"/>
    <property type="match status" value="1"/>
</dbReference>
<dbReference type="Pfam" id="PF00753">
    <property type="entry name" value="Lactamase_B"/>
    <property type="match status" value="1"/>
</dbReference>
<feature type="domain" description="Metallo-beta-lactamase" evidence="5">
    <location>
        <begin position="13"/>
        <end position="195"/>
    </location>
</feature>
<dbReference type="InterPro" id="IPR051453">
    <property type="entry name" value="MBL_Glyoxalase_II"/>
</dbReference>
<evidence type="ECO:0000313" key="6">
    <source>
        <dbReference type="EMBL" id="KPM47861.1"/>
    </source>
</evidence>
<dbReference type="Gene3D" id="3.60.15.10">
    <property type="entry name" value="Ribonuclease Z/Hydroxyacylglutathione hydrolase-like"/>
    <property type="match status" value="1"/>
</dbReference>
<evidence type="ECO:0000256" key="2">
    <source>
        <dbReference type="ARBA" id="ARBA00022723"/>
    </source>
</evidence>
<organism evidence="6 7">
    <name type="scientific">Jiulongibacter sediminis</name>
    <dbReference type="NCBI Taxonomy" id="1605367"/>
    <lineage>
        <taxon>Bacteria</taxon>
        <taxon>Pseudomonadati</taxon>
        <taxon>Bacteroidota</taxon>
        <taxon>Cytophagia</taxon>
        <taxon>Cytophagales</taxon>
        <taxon>Leadbetterellaceae</taxon>
        <taxon>Jiulongibacter</taxon>
    </lineage>
</organism>
<dbReference type="AlphaFoldDB" id="A0A0P7C3X6"/>
<evidence type="ECO:0000256" key="3">
    <source>
        <dbReference type="ARBA" id="ARBA00022801"/>
    </source>
</evidence>
<dbReference type="OrthoDB" id="9802248at2"/>
<dbReference type="GO" id="GO:0016787">
    <property type="term" value="F:hydrolase activity"/>
    <property type="evidence" value="ECO:0007669"/>
    <property type="project" value="UniProtKB-KW"/>
</dbReference>
<proteinExistence type="predicted"/>
<comment type="caution">
    <text evidence="6">The sequence shown here is derived from an EMBL/GenBank/DDBJ whole genome shotgun (WGS) entry which is preliminary data.</text>
</comment>
<evidence type="ECO:0000256" key="1">
    <source>
        <dbReference type="ARBA" id="ARBA00001947"/>
    </source>
</evidence>
<dbReference type="RefSeq" id="WP_055148320.1">
    <property type="nucleotide sequence ID" value="NZ_JXSZ01000009.1"/>
</dbReference>
<accession>A0A0P7C3X6</accession>
<keyword evidence="7" id="KW-1185">Reference proteome</keyword>
<dbReference type="InterPro" id="IPR001279">
    <property type="entry name" value="Metallo-B-lactamas"/>
</dbReference>
<dbReference type="GO" id="GO:0046872">
    <property type="term" value="F:metal ion binding"/>
    <property type="evidence" value="ECO:0007669"/>
    <property type="project" value="UniProtKB-KW"/>
</dbReference>
<evidence type="ECO:0000313" key="7">
    <source>
        <dbReference type="Proteomes" id="UP000050454"/>
    </source>
</evidence>
<sequence>MSTIKKFTFSPFEENTYIIYDETKEAVIIDPGCLAQEEKEKLASFIKKENLQPKALLQTHTHLDHVFGSAFVKRNFGIKMYIHQADLPVLADVENRCKTWGIPGYEPVEADAFLQDGDIFSFGNTELKVIWVPGHAPGHIAFINTEDKYIVGGDCLFNGSIGRTDFPLCSHEDLMKSIREKFFTLPDEYTVYAGHMADTTIGFEKKFNPFFN</sequence>
<dbReference type="InterPro" id="IPR036866">
    <property type="entry name" value="RibonucZ/Hydroxyglut_hydro"/>
</dbReference>
<keyword evidence="2" id="KW-0479">Metal-binding</keyword>
<evidence type="ECO:0000256" key="4">
    <source>
        <dbReference type="ARBA" id="ARBA00022833"/>
    </source>
</evidence>
<dbReference type="STRING" id="1605367.AFM12_11505"/>
<name>A0A0P7C3X6_9BACT</name>
<evidence type="ECO:0000259" key="5">
    <source>
        <dbReference type="SMART" id="SM00849"/>
    </source>
</evidence>
<comment type="cofactor">
    <cofactor evidence="1">
        <name>Zn(2+)</name>
        <dbReference type="ChEBI" id="CHEBI:29105"/>
    </cofactor>
</comment>
<dbReference type="SUPFAM" id="SSF56281">
    <property type="entry name" value="Metallo-hydrolase/oxidoreductase"/>
    <property type="match status" value="1"/>
</dbReference>
<dbReference type="PANTHER" id="PTHR46233:SF3">
    <property type="entry name" value="HYDROXYACYLGLUTATHIONE HYDROLASE GLOC"/>
    <property type="match status" value="1"/>
</dbReference>
<gene>
    <name evidence="6" type="ORF">AFM12_11505</name>
</gene>
<dbReference type="SMART" id="SM00849">
    <property type="entry name" value="Lactamase_B"/>
    <property type="match status" value="1"/>
</dbReference>
<dbReference type="CDD" id="cd06262">
    <property type="entry name" value="metallo-hydrolase-like_MBL-fold"/>
    <property type="match status" value="1"/>
</dbReference>